<keyword evidence="3" id="KW-1185">Reference proteome</keyword>
<organism evidence="2 3">
    <name type="scientific">Rubrivirga marina</name>
    <dbReference type="NCBI Taxonomy" id="1196024"/>
    <lineage>
        <taxon>Bacteria</taxon>
        <taxon>Pseudomonadati</taxon>
        <taxon>Rhodothermota</taxon>
        <taxon>Rhodothermia</taxon>
        <taxon>Rhodothermales</taxon>
        <taxon>Rubricoccaceae</taxon>
        <taxon>Rubrivirga</taxon>
    </lineage>
</organism>
<sequence length="88" mass="9361">MAPRPTISGRTRPTTPSMLHLALGLLAVTIAALAARWHEADSRRWARTPGGQRAGSQRPAGARERAARGGVVADRVPIATVTSRASRR</sequence>
<protein>
    <submittedName>
        <fullName evidence="2">Uncharacterized protein</fullName>
    </submittedName>
</protein>
<feature type="region of interest" description="Disordered" evidence="1">
    <location>
        <begin position="41"/>
        <end position="88"/>
    </location>
</feature>
<gene>
    <name evidence="2" type="ORF">BSZ37_05300</name>
</gene>
<evidence type="ECO:0000313" key="3">
    <source>
        <dbReference type="Proteomes" id="UP000216339"/>
    </source>
</evidence>
<accession>A0A271IXD2</accession>
<proteinExistence type="predicted"/>
<evidence type="ECO:0000256" key="1">
    <source>
        <dbReference type="SAM" id="MobiDB-lite"/>
    </source>
</evidence>
<dbReference type="EMBL" id="MQWD01000001">
    <property type="protein sequence ID" value="PAP75896.1"/>
    <property type="molecule type" value="Genomic_DNA"/>
</dbReference>
<reference evidence="2 3" key="1">
    <citation type="submission" date="2016-11" db="EMBL/GenBank/DDBJ databases">
        <title>Study of marine rhodopsin-containing bacteria.</title>
        <authorList>
            <person name="Yoshizawa S."/>
            <person name="Kumagai Y."/>
            <person name="Kogure K."/>
        </authorList>
    </citation>
    <scope>NUCLEOTIDE SEQUENCE [LARGE SCALE GENOMIC DNA]</scope>
    <source>
        <strain evidence="2 3">SAORIC-28</strain>
    </source>
</reference>
<comment type="caution">
    <text evidence="2">The sequence shown here is derived from an EMBL/GenBank/DDBJ whole genome shotgun (WGS) entry which is preliminary data.</text>
</comment>
<dbReference type="AlphaFoldDB" id="A0A271IXD2"/>
<dbReference type="Proteomes" id="UP000216339">
    <property type="component" value="Unassembled WGS sequence"/>
</dbReference>
<name>A0A271IXD2_9BACT</name>
<evidence type="ECO:0000313" key="2">
    <source>
        <dbReference type="EMBL" id="PAP75896.1"/>
    </source>
</evidence>